<keyword evidence="10" id="KW-1185">Reference proteome</keyword>
<evidence type="ECO:0000256" key="4">
    <source>
        <dbReference type="ARBA" id="ARBA00022989"/>
    </source>
</evidence>
<dbReference type="AlphaFoldDB" id="A0A2D0AM56"/>
<feature type="transmembrane region" description="Helical" evidence="7">
    <location>
        <begin position="121"/>
        <end position="142"/>
    </location>
</feature>
<dbReference type="RefSeq" id="WP_088387154.1">
    <property type="nucleotide sequence ID" value="NZ_NIOF01000013.1"/>
</dbReference>
<feature type="transmembrane region" description="Helical" evidence="7">
    <location>
        <begin position="148"/>
        <end position="167"/>
    </location>
</feature>
<keyword evidence="5 7" id="KW-0472">Membrane</keyword>
<dbReference type="InterPro" id="IPR050638">
    <property type="entry name" value="AA-Vitamin_Transporters"/>
</dbReference>
<gene>
    <name evidence="9" type="ORF">CDN99_22500</name>
</gene>
<evidence type="ECO:0000259" key="8">
    <source>
        <dbReference type="Pfam" id="PF00892"/>
    </source>
</evidence>
<feature type="transmembrane region" description="Helical" evidence="7">
    <location>
        <begin position="221"/>
        <end position="239"/>
    </location>
</feature>
<organism evidence="9 10">
    <name type="scientific">Roseateles aquatilis</name>
    <dbReference type="NCBI Taxonomy" id="431061"/>
    <lineage>
        <taxon>Bacteria</taxon>
        <taxon>Pseudomonadati</taxon>
        <taxon>Pseudomonadota</taxon>
        <taxon>Betaproteobacteria</taxon>
        <taxon>Burkholderiales</taxon>
        <taxon>Sphaerotilaceae</taxon>
        <taxon>Roseateles</taxon>
    </lineage>
</organism>
<evidence type="ECO:0000256" key="1">
    <source>
        <dbReference type="ARBA" id="ARBA00004651"/>
    </source>
</evidence>
<feature type="transmembrane region" description="Helical" evidence="7">
    <location>
        <begin position="97"/>
        <end position="114"/>
    </location>
</feature>
<reference evidence="9 10" key="1">
    <citation type="journal article" date="2008" name="Int. J. Syst. Evol. Microbiol.">
        <title>Description of Roseateles aquatilis sp. nov. and Roseateles terrae sp. nov., in the class Betaproteobacteria, and emended description of the genus Roseateles.</title>
        <authorList>
            <person name="Gomila M."/>
            <person name="Bowien B."/>
            <person name="Falsen E."/>
            <person name="Moore E.R."/>
            <person name="Lalucat J."/>
        </authorList>
    </citation>
    <scope>NUCLEOTIDE SEQUENCE [LARGE SCALE GENOMIC DNA]</scope>
    <source>
        <strain evidence="9 10">CCUG 48205</strain>
    </source>
</reference>
<feature type="compositionally biased region" description="Low complexity" evidence="6">
    <location>
        <begin position="299"/>
        <end position="326"/>
    </location>
</feature>
<dbReference type="InterPro" id="IPR000620">
    <property type="entry name" value="EamA_dom"/>
</dbReference>
<dbReference type="SUPFAM" id="SSF103481">
    <property type="entry name" value="Multidrug resistance efflux transporter EmrE"/>
    <property type="match status" value="2"/>
</dbReference>
<dbReference type="EMBL" id="NIOF01000013">
    <property type="protein sequence ID" value="OWQ85306.1"/>
    <property type="molecule type" value="Genomic_DNA"/>
</dbReference>
<evidence type="ECO:0000256" key="2">
    <source>
        <dbReference type="ARBA" id="ARBA00022475"/>
    </source>
</evidence>
<dbReference type="OrthoDB" id="4167046at2"/>
<evidence type="ECO:0000313" key="9">
    <source>
        <dbReference type="EMBL" id="OWQ85306.1"/>
    </source>
</evidence>
<keyword evidence="2" id="KW-1003">Cell membrane</keyword>
<dbReference type="InterPro" id="IPR037185">
    <property type="entry name" value="EmrE-like"/>
</dbReference>
<evidence type="ECO:0000256" key="6">
    <source>
        <dbReference type="SAM" id="MobiDB-lite"/>
    </source>
</evidence>
<evidence type="ECO:0000256" key="5">
    <source>
        <dbReference type="ARBA" id="ARBA00023136"/>
    </source>
</evidence>
<feature type="transmembrane region" description="Helical" evidence="7">
    <location>
        <begin position="251"/>
        <end position="270"/>
    </location>
</feature>
<dbReference type="Pfam" id="PF00892">
    <property type="entry name" value="EamA"/>
    <property type="match status" value="2"/>
</dbReference>
<evidence type="ECO:0000256" key="3">
    <source>
        <dbReference type="ARBA" id="ARBA00022692"/>
    </source>
</evidence>
<comment type="subcellular location">
    <subcellularLocation>
        <location evidence="1">Cell membrane</location>
        <topology evidence="1">Multi-pass membrane protein</topology>
    </subcellularLocation>
</comment>
<feature type="region of interest" description="Disordered" evidence="6">
    <location>
        <begin position="299"/>
        <end position="349"/>
    </location>
</feature>
<accession>A0A2D0AM56</accession>
<feature type="domain" description="EamA" evidence="8">
    <location>
        <begin position="4"/>
        <end position="138"/>
    </location>
</feature>
<proteinExistence type="predicted"/>
<protein>
    <recommendedName>
        <fullName evidence="8">EamA domain-containing protein</fullName>
    </recommendedName>
</protein>
<evidence type="ECO:0000313" key="10">
    <source>
        <dbReference type="Proteomes" id="UP000197468"/>
    </source>
</evidence>
<dbReference type="PANTHER" id="PTHR32322:SF18">
    <property type="entry name" value="S-ADENOSYLMETHIONINE_S-ADENOSYLHOMOCYSTEINE TRANSPORTER"/>
    <property type="match status" value="1"/>
</dbReference>
<name>A0A2D0AM56_9BURK</name>
<feature type="transmembrane region" description="Helical" evidence="7">
    <location>
        <begin position="66"/>
        <end position="85"/>
    </location>
</feature>
<keyword evidence="4 7" id="KW-1133">Transmembrane helix</keyword>
<evidence type="ECO:0000256" key="7">
    <source>
        <dbReference type="SAM" id="Phobius"/>
    </source>
</evidence>
<feature type="domain" description="EamA" evidence="8">
    <location>
        <begin position="152"/>
        <end position="289"/>
    </location>
</feature>
<keyword evidence="3 7" id="KW-0812">Transmembrane</keyword>
<comment type="caution">
    <text evidence="9">The sequence shown here is derived from an EMBL/GenBank/DDBJ whole genome shotgun (WGS) entry which is preliminary data.</text>
</comment>
<dbReference type="Proteomes" id="UP000197468">
    <property type="component" value="Unassembled WGS sequence"/>
</dbReference>
<dbReference type="GO" id="GO:0005886">
    <property type="term" value="C:plasma membrane"/>
    <property type="evidence" value="ECO:0007669"/>
    <property type="project" value="UniProtKB-SubCell"/>
</dbReference>
<dbReference type="PANTHER" id="PTHR32322">
    <property type="entry name" value="INNER MEMBRANE TRANSPORTER"/>
    <property type="match status" value="1"/>
</dbReference>
<sequence length="349" mass="35979">MRLSAVLAMLFAAVSWGSLFLVGKPVLGRLDPVWFTALRYLLASTVMAVLLWRFGDRPWAKLRAHWGRLTGLGVLGYGFFGVLVLEGLKLSLPSHGAVLMATMPLTTLLLRWLLDGHRPGLGLAGAAVLALGGVVMVSGVIGRADGPPHVLLGDALTLLGTLGWVLYTRGAARLPGFSPLEYSGLTALAALPWQVLFALAATAAGWSAAPAWQDLPPVAPHLLYVAAVPTVAAVLAFNYGVRQLGASRGTLFLNGVPVSALLMSVALGQHPAAQEWMGAALVIAALTLSTRASASSPAAAPAASSRSSPSSLSPALPAAATTSTPTWLDGQDGVKMRAPGVPIGRCPAT</sequence>
<feature type="transmembrane region" description="Helical" evidence="7">
    <location>
        <begin position="188"/>
        <end position="209"/>
    </location>
</feature>
<feature type="transmembrane region" description="Helical" evidence="7">
    <location>
        <begin position="33"/>
        <end position="54"/>
    </location>
</feature>